<feature type="domain" description="AB hydrolase-1" evidence="1">
    <location>
        <begin position="18"/>
        <end position="144"/>
    </location>
</feature>
<gene>
    <name evidence="2" type="ORF">B1B_16523</name>
</gene>
<dbReference type="Gene3D" id="3.40.50.1820">
    <property type="entry name" value="alpha/beta hydrolase"/>
    <property type="match status" value="1"/>
</dbReference>
<comment type="caution">
    <text evidence="2">The sequence shown here is derived from an EMBL/GenBank/DDBJ whole genome shotgun (WGS) entry which is preliminary data.</text>
</comment>
<dbReference type="InterPro" id="IPR029058">
    <property type="entry name" value="AB_hydrolase_fold"/>
</dbReference>
<evidence type="ECO:0000259" key="1">
    <source>
        <dbReference type="Pfam" id="PF00561"/>
    </source>
</evidence>
<proteinExistence type="predicted"/>
<protein>
    <submittedName>
        <fullName evidence="2">Alpha/beta hydrolase fold-1 domain protein</fullName>
    </submittedName>
</protein>
<dbReference type="PRINTS" id="PR00111">
    <property type="entry name" value="ABHYDROLASE"/>
</dbReference>
<dbReference type="EMBL" id="AUZY01010993">
    <property type="protein sequence ID" value="EQD36421.1"/>
    <property type="molecule type" value="Genomic_DNA"/>
</dbReference>
<dbReference type="AlphaFoldDB" id="T0YLV8"/>
<dbReference type="Pfam" id="PF00561">
    <property type="entry name" value="Abhydrolase_1"/>
    <property type="match status" value="1"/>
</dbReference>
<dbReference type="SUPFAM" id="SSF53474">
    <property type="entry name" value="alpha/beta-Hydrolases"/>
    <property type="match status" value="1"/>
</dbReference>
<dbReference type="PANTHER" id="PTHR43798">
    <property type="entry name" value="MONOACYLGLYCEROL LIPASE"/>
    <property type="match status" value="1"/>
</dbReference>
<evidence type="ECO:0000313" key="2">
    <source>
        <dbReference type="EMBL" id="EQD36421.1"/>
    </source>
</evidence>
<sequence length="179" mass="19670">MAADIGFHLARREAGTGPTVLFLHGAFMDHTLWDAVLPGIAERFHVVAPDLRGHGASAPPPSSSFSFDEFEQDLIDLLDGGRHAKAHVVGFSAGAFLALTLALHRPERVRSLALVSGAAHAGPQMRNVTEEWRRVREEEGPDAFALRLVKDVYFTDYTDEHLEVVDLVRAQLRSVPFHG</sequence>
<accession>T0YLV8</accession>
<organism evidence="2">
    <name type="scientific">mine drainage metagenome</name>
    <dbReference type="NCBI Taxonomy" id="410659"/>
    <lineage>
        <taxon>unclassified sequences</taxon>
        <taxon>metagenomes</taxon>
        <taxon>ecological metagenomes</taxon>
    </lineage>
</organism>
<dbReference type="InterPro" id="IPR050266">
    <property type="entry name" value="AB_hydrolase_sf"/>
</dbReference>
<reference evidence="2" key="1">
    <citation type="submission" date="2013-08" db="EMBL/GenBank/DDBJ databases">
        <authorList>
            <person name="Mendez C."/>
            <person name="Richter M."/>
            <person name="Ferrer M."/>
            <person name="Sanchez J."/>
        </authorList>
    </citation>
    <scope>NUCLEOTIDE SEQUENCE</scope>
</reference>
<reference evidence="2" key="2">
    <citation type="journal article" date="2014" name="ISME J.">
        <title>Microbial stratification in low pH oxic and suboxic macroscopic growths along an acid mine drainage.</title>
        <authorList>
            <person name="Mendez-Garcia C."/>
            <person name="Mesa V."/>
            <person name="Sprenger R.R."/>
            <person name="Richter M."/>
            <person name="Diez M.S."/>
            <person name="Solano J."/>
            <person name="Bargiela R."/>
            <person name="Golyshina O.V."/>
            <person name="Manteca A."/>
            <person name="Ramos J.L."/>
            <person name="Gallego J.R."/>
            <person name="Llorente I."/>
            <person name="Martins Dos Santos V.A."/>
            <person name="Jensen O.N."/>
            <person name="Pelaez A.I."/>
            <person name="Sanchez J."/>
            <person name="Ferrer M."/>
        </authorList>
    </citation>
    <scope>NUCLEOTIDE SEQUENCE</scope>
</reference>
<keyword evidence="2" id="KW-0378">Hydrolase</keyword>
<name>T0YLV8_9ZZZZ</name>
<feature type="non-terminal residue" evidence="2">
    <location>
        <position position="179"/>
    </location>
</feature>
<dbReference type="InterPro" id="IPR000073">
    <property type="entry name" value="AB_hydrolase_1"/>
</dbReference>
<dbReference type="PRINTS" id="PR00412">
    <property type="entry name" value="EPOXHYDRLASE"/>
</dbReference>
<dbReference type="GO" id="GO:0016787">
    <property type="term" value="F:hydrolase activity"/>
    <property type="evidence" value="ECO:0007669"/>
    <property type="project" value="UniProtKB-KW"/>
</dbReference>
<dbReference type="InterPro" id="IPR000639">
    <property type="entry name" value="Epox_hydrolase-like"/>
</dbReference>